<dbReference type="PANTHER" id="PTHR33406:SF11">
    <property type="entry name" value="MEMBRANE PROTEIN SCO6666-RELATED"/>
    <property type="match status" value="1"/>
</dbReference>
<gene>
    <name evidence="8" type="ORF">UFOPK3610_00994</name>
</gene>
<feature type="transmembrane region" description="Helical" evidence="6">
    <location>
        <begin position="213"/>
        <end position="232"/>
    </location>
</feature>
<dbReference type="PANTHER" id="PTHR33406">
    <property type="entry name" value="MEMBRANE PROTEIN MJ1562-RELATED"/>
    <property type="match status" value="1"/>
</dbReference>
<feature type="transmembrane region" description="Helical" evidence="6">
    <location>
        <begin position="400"/>
        <end position="420"/>
    </location>
</feature>
<dbReference type="GO" id="GO:0005886">
    <property type="term" value="C:plasma membrane"/>
    <property type="evidence" value="ECO:0007669"/>
    <property type="project" value="UniProtKB-SubCell"/>
</dbReference>
<dbReference type="InterPro" id="IPR050545">
    <property type="entry name" value="Mycobact_MmpL"/>
</dbReference>
<protein>
    <submittedName>
        <fullName evidence="8">Unannotated protein</fullName>
    </submittedName>
</protein>
<keyword evidence="4 6" id="KW-1133">Transmembrane helix</keyword>
<evidence type="ECO:0000256" key="4">
    <source>
        <dbReference type="ARBA" id="ARBA00022989"/>
    </source>
</evidence>
<evidence type="ECO:0000313" key="8">
    <source>
        <dbReference type="EMBL" id="CAB4913907.1"/>
    </source>
</evidence>
<keyword evidence="5 6" id="KW-0472">Membrane</keyword>
<feature type="transmembrane region" description="Helical" evidence="6">
    <location>
        <begin position="335"/>
        <end position="363"/>
    </location>
</feature>
<feature type="transmembrane region" description="Helical" evidence="6">
    <location>
        <begin position="594"/>
        <end position="615"/>
    </location>
</feature>
<keyword evidence="2" id="KW-1003">Cell membrane</keyword>
<dbReference type="InterPro" id="IPR004869">
    <property type="entry name" value="MMPL_dom"/>
</dbReference>
<feature type="transmembrane region" description="Helical" evidence="6">
    <location>
        <begin position="267"/>
        <end position="287"/>
    </location>
</feature>
<comment type="subcellular location">
    <subcellularLocation>
        <location evidence="1">Cell membrane</location>
        <topology evidence="1">Multi-pass membrane protein</topology>
    </subcellularLocation>
</comment>
<feature type="domain" description="Membrane transport protein MMPL" evidence="7">
    <location>
        <begin position="42"/>
        <end position="399"/>
    </location>
</feature>
<organism evidence="8">
    <name type="scientific">freshwater metagenome</name>
    <dbReference type="NCBI Taxonomy" id="449393"/>
    <lineage>
        <taxon>unclassified sequences</taxon>
        <taxon>metagenomes</taxon>
        <taxon>ecological metagenomes</taxon>
    </lineage>
</organism>
<evidence type="ECO:0000256" key="2">
    <source>
        <dbReference type="ARBA" id="ARBA00022475"/>
    </source>
</evidence>
<feature type="transmembrane region" description="Helical" evidence="6">
    <location>
        <begin position="705"/>
        <end position="728"/>
    </location>
</feature>
<accession>A0A6J7GZ29</accession>
<proteinExistence type="predicted"/>
<sequence length="757" mass="78995">MGRVSRWAVNRPVVALIVWFLVVIAIGILGVAFKGTLNDTFSLPNTQSDTAQRLLAEVNPEAANTGSNDSVVWSPATGLATDAATKQAVAPMLTAIAAIPSVDCVVTPYGDYLGPNCTKPVPPVFPPGTPQEVIDQVNAALAASAAATSPISANGKVAYATVQFAGSDDSNVPQGDIDKFISIVSDANTESIQVGGSGQIYTLGSSSPPAAEAIGIGVAIIILLIAFGSLIAAGLPIIAAIIGLAAGQLLVLLLANFLDVATFAPELAAMIGLGVGIDYALFILSRFRGDVQSGVEPKQAALNAVGTAGRAVAFAGTTVMVALLGLFVLKISFFYGLAIAAAIAVLMVMLSALFMLPALLSLLGTKALGVKMPWARHRKVVEIDQTRWAGYGGFLQKAPWAAALLALVVVGVLAIPAFSLQQGFPDNGSQPPGTPMRIGFDLMSEGFGPGINGPFAAAITLPKPNDYEAVGQAIDAITATPGVASTIPTRDMLPLYQYGTTAYSEDGIITTIIIYPTTAPQDEQTATTLKVLRDETAPQITKESGAQMFVGGTQAVTADFTQVLTSVLPLFLSVVIGLGFIALMVLFRSLLIPLTAAITSLLSFVAALGVTVAVFQWGWGANLLGLSGTGPIFPFLPVMVFAILFGLSMDYQVFLVSRMQESWRETGDSRRAVRHGLGGSGRVVVSAALIMISVFLAFVPTPDDTIKIFGVALASAVIVDAFVVRLVLIPAFMSMTGKANWWIPKWLDRILPKFSVE</sequence>
<feature type="transmembrane region" description="Helical" evidence="6">
    <location>
        <begin position="308"/>
        <end position="329"/>
    </location>
</feature>
<feature type="transmembrane region" description="Helical" evidence="6">
    <location>
        <begin position="12"/>
        <end position="33"/>
    </location>
</feature>
<evidence type="ECO:0000259" key="7">
    <source>
        <dbReference type="Pfam" id="PF03176"/>
    </source>
</evidence>
<keyword evidence="3 6" id="KW-0812">Transmembrane</keyword>
<feature type="transmembrane region" description="Helical" evidence="6">
    <location>
        <begin position="567"/>
        <end position="587"/>
    </location>
</feature>
<dbReference type="Pfam" id="PF03176">
    <property type="entry name" value="MMPL"/>
    <property type="match status" value="2"/>
</dbReference>
<dbReference type="Gene3D" id="1.20.1640.10">
    <property type="entry name" value="Multidrug efflux transporter AcrB transmembrane domain"/>
    <property type="match status" value="2"/>
</dbReference>
<dbReference type="AlphaFoldDB" id="A0A6J7GZ29"/>
<dbReference type="SUPFAM" id="SSF82866">
    <property type="entry name" value="Multidrug efflux transporter AcrB transmembrane domain"/>
    <property type="match status" value="2"/>
</dbReference>
<evidence type="ECO:0000256" key="3">
    <source>
        <dbReference type="ARBA" id="ARBA00022692"/>
    </source>
</evidence>
<feature type="transmembrane region" description="Helical" evidence="6">
    <location>
        <begin position="237"/>
        <end position="255"/>
    </location>
</feature>
<feature type="domain" description="Membrane transport protein MMPL" evidence="7">
    <location>
        <begin position="468"/>
        <end position="743"/>
    </location>
</feature>
<name>A0A6J7GZ29_9ZZZZ</name>
<reference evidence="8" key="1">
    <citation type="submission" date="2020-05" db="EMBL/GenBank/DDBJ databases">
        <authorList>
            <person name="Chiriac C."/>
            <person name="Salcher M."/>
            <person name="Ghai R."/>
            <person name="Kavagutti S V."/>
        </authorList>
    </citation>
    <scope>NUCLEOTIDE SEQUENCE</scope>
</reference>
<feature type="transmembrane region" description="Helical" evidence="6">
    <location>
        <begin position="677"/>
        <end position="699"/>
    </location>
</feature>
<evidence type="ECO:0000256" key="5">
    <source>
        <dbReference type="ARBA" id="ARBA00023136"/>
    </source>
</evidence>
<evidence type="ECO:0000256" key="6">
    <source>
        <dbReference type="SAM" id="Phobius"/>
    </source>
</evidence>
<evidence type="ECO:0000256" key="1">
    <source>
        <dbReference type="ARBA" id="ARBA00004651"/>
    </source>
</evidence>
<dbReference type="EMBL" id="CAFBMR010000034">
    <property type="protein sequence ID" value="CAB4913907.1"/>
    <property type="molecule type" value="Genomic_DNA"/>
</dbReference>